<keyword evidence="2" id="KW-1185">Reference proteome</keyword>
<organism evidence="1 2">
    <name type="scientific">Chlamydomonas eustigma</name>
    <dbReference type="NCBI Taxonomy" id="1157962"/>
    <lineage>
        <taxon>Eukaryota</taxon>
        <taxon>Viridiplantae</taxon>
        <taxon>Chlorophyta</taxon>
        <taxon>core chlorophytes</taxon>
        <taxon>Chlorophyceae</taxon>
        <taxon>CS clade</taxon>
        <taxon>Chlamydomonadales</taxon>
        <taxon>Chlamydomonadaceae</taxon>
        <taxon>Chlamydomonas</taxon>
    </lineage>
</organism>
<gene>
    <name evidence="1" type="ORF">CEUSTIGMA_g12523.t1</name>
</gene>
<dbReference type="EMBL" id="BEGY01000150">
    <property type="protein sequence ID" value="GAX85103.1"/>
    <property type="molecule type" value="Genomic_DNA"/>
</dbReference>
<evidence type="ECO:0000313" key="2">
    <source>
        <dbReference type="Proteomes" id="UP000232323"/>
    </source>
</evidence>
<sequence>MVETNIIRKALLDSSAENYGLYLFIEFGHRYLRMLLLKGRQPIEVVKDAAFCIMFVGIWRRDIDLRAQESKDNVGAKTARYDNNCLTPQTCHDIVFTCTMIILSTKLFRRHCFQPHTC</sequence>
<dbReference type="Proteomes" id="UP000232323">
    <property type="component" value="Unassembled WGS sequence"/>
</dbReference>
<reference evidence="1 2" key="1">
    <citation type="submission" date="2017-08" db="EMBL/GenBank/DDBJ databases">
        <title>Acidophilic green algal genome provides insights into adaptation to an acidic environment.</title>
        <authorList>
            <person name="Hirooka S."/>
            <person name="Hirose Y."/>
            <person name="Kanesaki Y."/>
            <person name="Higuchi S."/>
            <person name="Fujiwara T."/>
            <person name="Onuma R."/>
            <person name="Era A."/>
            <person name="Ohbayashi R."/>
            <person name="Uzuka A."/>
            <person name="Nozaki H."/>
            <person name="Yoshikawa H."/>
            <person name="Miyagishima S.Y."/>
        </authorList>
    </citation>
    <scope>NUCLEOTIDE SEQUENCE [LARGE SCALE GENOMIC DNA]</scope>
    <source>
        <strain evidence="1 2">NIES-2499</strain>
    </source>
</reference>
<name>A0A250XQ21_9CHLO</name>
<protein>
    <submittedName>
        <fullName evidence="1">Uncharacterized protein</fullName>
    </submittedName>
</protein>
<evidence type="ECO:0000313" key="1">
    <source>
        <dbReference type="EMBL" id="GAX85103.1"/>
    </source>
</evidence>
<comment type="caution">
    <text evidence="1">The sequence shown here is derived from an EMBL/GenBank/DDBJ whole genome shotgun (WGS) entry which is preliminary data.</text>
</comment>
<dbReference type="AlphaFoldDB" id="A0A250XQ21"/>
<proteinExistence type="predicted"/>
<accession>A0A250XQ21</accession>